<sequence length="65" mass="7661">MMKSLEKFRRVAKSRDISEFVKNNNDNRSSLESDYQHKFNKPCIERNYEINENHEAGEEGGPKKS</sequence>
<gene>
    <name evidence="1" type="ORF">DERYTH_LOCUS3890</name>
</gene>
<organism evidence="1 2">
    <name type="scientific">Dentiscutata erythropus</name>
    <dbReference type="NCBI Taxonomy" id="1348616"/>
    <lineage>
        <taxon>Eukaryota</taxon>
        <taxon>Fungi</taxon>
        <taxon>Fungi incertae sedis</taxon>
        <taxon>Mucoromycota</taxon>
        <taxon>Glomeromycotina</taxon>
        <taxon>Glomeromycetes</taxon>
        <taxon>Diversisporales</taxon>
        <taxon>Gigasporaceae</taxon>
        <taxon>Dentiscutata</taxon>
    </lineage>
</organism>
<name>A0A9N9FA78_9GLOM</name>
<reference evidence="1" key="1">
    <citation type="submission" date="2021-06" db="EMBL/GenBank/DDBJ databases">
        <authorList>
            <person name="Kallberg Y."/>
            <person name="Tangrot J."/>
            <person name="Rosling A."/>
        </authorList>
    </citation>
    <scope>NUCLEOTIDE SEQUENCE</scope>
    <source>
        <strain evidence="1">MA453B</strain>
    </source>
</reference>
<comment type="caution">
    <text evidence="1">The sequence shown here is derived from an EMBL/GenBank/DDBJ whole genome shotgun (WGS) entry which is preliminary data.</text>
</comment>
<keyword evidence="2" id="KW-1185">Reference proteome</keyword>
<dbReference type="EMBL" id="CAJVPY010001425">
    <property type="protein sequence ID" value="CAG8521437.1"/>
    <property type="molecule type" value="Genomic_DNA"/>
</dbReference>
<evidence type="ECO:0000313" key="1">
    <source>
        <dbReference type="EMBL" id="CAG8521437.1"/>
    </source>
</evidence>
<protein>
    <submittedName>
        <fullName evidence="1">5926_t:CDS:1</fullName>
    </submittedName>
</protein>
<proteinExistence type="predicted"/>
<evidence type="ECO:0000313" key="2">
    <source>
        <dbReference type="Proteomes" id="UP000789405"/>
    </source>
</evidence>
<accession>A0A9N9FA78</accession>
<dbReference type="Proteomes" id="UP000789405">
    <property type="component" value="Unassembled WGS sequence"/>
</dbReference>
<dbReference type="AlphaFoldDB" id="A0A9N9FA78"/>